<feature type="region of interest" description="Disordered" evidence="3">
    <location>
        <begin position="332"/>
        <end position="360"/>
    </location>
</feature>
<reference evidence="6 7" key="1">
    <citation type="submission" date="2018-11" db="EMBL/GenBank/DDBJ databases">
        <title>Genomes From Bacteria Associated with the Canine Oral Cavity: a Test Case for Automated Genome-Based Taxonomic Assignment.</title>
        <authorList>
            <person name="Coil D.A."/>
            <person name="Jospin G."/>
            <person name="Darling A.E."/>
            <person name="Wallis C."/>
            <person name="Davis I.J."/>
            <person name="Harris S."/>
            <person name="Eisen J.A."/>
            <person name="Holcombe L.J."/>
            <person name="O'Flynn C."/>
        </authorList>
    </citation>
    <scope>NUCLEOTIDE SEQUENCE [LARGE SCALE GENOMIC DNA]</scope>
    <source>
        <strain evidence="6 7">OH2822_COT-296</strain>
    </source>
</reference>
<dbReference type="Gene3D" id="4.10.1080.10">
    <property type="entry name" value="TSP type-3 repeat"/>
    <property type="match status" value="1"/>
</dbReference>
<dbReference type="OrthoDB" id="5503950at2"/>
<feature type="signal peptide" evidence="4">
    <location>
        <begin position="1"/>
        <end position="30"/>
    </location>
</feature>
<feature type="compositionally biased region" description="Low complexity" evidence="3">
    <location>
        <begin position="508"/>
        <end position="525"/>
    </location>
</feature>
<comment type="caution">
    <text evidence="6">The sequence shown here is derived from an EMBL/GenBank/DDBJ whole genome shotgun (WGS) entry which is preliminary data.</text>
</comment>
<dbReference type="PANTHER" id="PTHR37981:SF1">
    <property type="entry name" value="SGNH HYDROLASE-TYPE ESTERASE DOMAIN-CONTAINING PROTEIN"/>
    <property type="match status" value="1"/>
</dbReference>
<dbReference type="Proteomes" id="UP000280935">
    <property type="component" value="Unassembled WGS sequence"/>
</dbReference>
<feature type="active site" description="Nucleophile" evidence="1">
    <location>
        <position position="47"/>
    </location>
</feature>
<dbReference type="Gene3D" id="3.40.50.1110">
    <property type="entry name" value="SGNH hydrolase"/>
    <property type="match status" value="1"/>
</dbReference>
<feature type="domain" description="SGNH hydrolase-type esterase" evidence="5">
    <location>
        <begin position="43"/>
        <end position="163"/>
    </location>
</feature>
<gene>
    <name evidence="6" type="ORF">EII35_08260</name>
</gene>
<dbReference type="CDD" id="cd00146">
    <property type="entry name" value="PKD"/>
    <property type="match status" value="1"/>
</dbReference>
<feature type="chain" id="PRO_5018024901" description="SGNH hydrolase-type esterase domain-containing protein" evidence="4">
    <location>
        <begin position="31"/>
        <end position="611"/>
    </location>
</feature>
<sequence>MVNMFRRRSAILALWIALTVLLGVVPAAQADQVQAEKNLHVVVLGDSFAAGNGAGDYYGPEGSFRSSNSWGHKYVEWLNSQGVATRLNVLAWSGHTAEQVIAQQVPELDPQADLAMFIAGGNDGGFADVIIQCFVVGVRRPEGCRNTVEASRRYVREGNLAEQTAKVLAALDKRLLKKDAEIVLVGYPHLSLDLPDHLLRQCVIVGRGRCLETFDYPVATEVRSLADEAATVQEQVVKAWNLGAGKKVRFIGSIRSRFSKHEPDPRADRRNDHRWLNEFLETKGDVGPDGKTQSGMSEEGYPTTGQKEEWYHPNLIGQREIAAALAEEVGVPKAADKRSVSGEERSDDVDPPDPHGGPRAWIQGPYVLAIGEEVSLDARGSYGVTAPITRYDWDLNGDMDFDFQDAGPVLTHTWNQEFNGSVTVRVTDAKGKSSFFSTPVDVSVDGDGIPAAEDNCPEADNHGQGDWDADGIGDECDPESGVPTTDMEGVFDNDRLNPSQPPAPPTVEPTATPTVLPTVIPTVEPTDPEPTSPAPPQPTGTPSMVPSAPQPTPTWTSGPSKPAPSGTISGAPRPGPTPTWTSGPVQPTPTASTPARPQPPSPRPGLPRTGT</sequence>
<dbReference type="GO" id="GO:0006629">
    <property type="term" value="P:lipid metabolic process"/>
    <property type="evidence" value="ECO:0007669"/>
    <property type="project" value="TreeGrafter"/>
</dbReference>
<feature type="disulfide bond" evidence="2">
    <location>
        <begin position="133"/>
        <end position="144"/>
    </location>
</feature>
<feature type="region of interest" description="Disordered" evidence="3">
    <location>
        <begin position="282"/>
        <end position="307"/>
    </location>
</feature>
<dbReference type="InterPro" id="IPR028974">
    <property type="entry name" value="TSP_type-3_rpt"/>
</dbReference>
<keyword evidence="2" id="KW-1015">Disulfide bond</keyword>
<accession>A0A3P1WTG1</accession>
<dbReference type="GO" id="GO:0016788">
    <property type="term" value="F:hydrolase activity, acting on ester bonds"/>
    <property type="evidence" value="ECO:0007669"/>
    <property type="project" value="InterPro"/>
</dbReference>
<dbReference type="SUPFAM" id="SSF103647">
    <property type="entry name" value="TSP type-3 repeat"/>
    <property type="match status" value="1"/>
</dbReference>
<evidence type="ECO:0000313" key="6">
    <source>
        <dbReference type="EMBL" id="RRD49451.1"/>
    </source>
</evidence>
<evidence type="ECO:0000256" key="1">
    <source>
        <dbReference type="PIRSR" id="PIRSR637460-1"/>
    </source>
</evidence>
<evidence type="ECO:0000256" key="3">
    <source>
        <dbReference type="SAM" id="MobiDB-lite"/>
    </source>
</evidence>
<feature type="compositionally biased region" description="Acidic residues" evidence="3">
    <location>
        <begin position="467"/>
        <end position="478"/>
    </location>
</feature>
<dbReference type="InterPro" id="IPR036514">
    <property type="entry name" value="SGNH_hydro_sf"/>
</dbReference>
<keyword evidence="4" id="KW-0732">Signal</keyword>
<dbReference type="PANTHER" id="PTHR37981">
    <property type="entry name" value="LIPASE 2"/>
    <property type="match status" value="1"/>
</dbReference>
<dbReference type="InterPro" id="IPR037460">
    <property type="entry name" value="SEST-like"/>
</dbReference>
<dbReference type="CDD" id="cd01823">
    <property type="entry name" value="SEST_like"/>
    <property type="match status" value="1"/>
</dbReference>
<evidence type="ECO:0000313" key="7">
    <source>
        <dbReference type="Proteomes" id="UP000280935"/>
    </source>
</evidence>
<dbReference type="Pfam" id="PF13472">
    <property type="entry name" value="Lipase_GDSL_2"/>
    <property type="match status" value="1"/>
</dbReference>
<dbReference type="InterPro" id="IPR013830">
    <property type="entry name" value="SGNH_hydro"/>
</dbReference>
<name>A0A3P1WTG1_9ACTN</name>
<feature type="compositionally biased region" description="Pro residues" evidence="3">
    <location>
        <begin position="596"/>
        <end position="605"/>
    </location>
</feature>
<dbReference type="AlphaFoldDB" id="A0A3P1WTG1"/>
<dbReference type="GO" id="GO:0005509">
    <property type="term" value="F:calcium ion binding"/>
    <property type="evidence" value="ECO:0007669"/>
    <property type="project" value="InterPro"/>
</dbReference>
<feature type="compositionally biased region" description="Pro residues" evidence="3">
    <location>
        <begin position="528"/>
        <end position="539"/>
    </location>
</feature>
<dbReference type="SUPFAM" id="SSF52266">
    <property type="entry name" value="SGNH hydrolase"/>
    <property type="match status" value="1"/>
</dbReference>
<organism evidence="6 7">
    <name type="scientific">Arachnia propionica</name>
    <dbReference type="NCBI Taxonomy" id="1750"/>
    <lineage>
        <taxon>Bacteria</taxon>
        <taxon>Bacillati</taxon>
        <taxon>Actinomycetota</taxon>
        <taxon>Actinomycetes</taxon>
        <taxon>Propionibacteriales</taxon>
        <taxon>Propionibacteriaceae</taxon>
        <taxon>Arachnia</taxon>
    </lineage>
</organism>
<feature type="active site" evidence="1">
    <location>
        <position position="312"/>
    </location>
</feature>
<proteinExistence type="predicted"/>
<protein>
    <recommendedName>
        <fullName evidence="5">SGNH hydrolase-type esterase domain-containing protein</fullName>
    </recommendedName>
</protein>
<evidence type="ECO:0000256" key="4">
    <source>
        <dbReference type="SAM" id="SignalP"/>
    </source>
</evidence>
<dbReference type="EMBL" id="RQYT01000016">
    <property type="protein sequence ID" value="RRD49451.1"/>
    <property type="molecule type" value="Genomic_DNA"/>
</dbReference>
<feature type="region of interest" description="Disordered" evidence="3">
    <location>
        <begin position="458"/>
        <end position="611"/>
    </location>
</feature>
<evidence type="ECO:0000256" key="2">
    <source>
        <dbReference type="PIRSR" id="PIRSR637460-2"/>
    </source>
</evidence>
<feature type="compositionally biased region" description="Basic and acidic residues" evidence="3">
    <location>
        <begin position="334"/>
        <end position="344"/>
    </location>
</feature>
<evidence type="ECO:0000259" key="5">
    <source>
        <dbReference type="Pfam" id="PF13472"/>
    </source>
</evidence>